<dbReference type="AlphaFoldDB" id="A0A0M3IDG5"/>
<feature type="compositionally biased region" description="Acidic residues" evidence="1">
    <location>
        <begin position="90"/>
        <end position="101"/>
    </location>
</feature>
<proteinExistence type="predicted"/>
<dbReference type="WBParaSite" id="ALUE_0001606501-mRNA-1">
    <property type="protein sequence ID" value="ALUE_0001606501-mRNA-1"/>
    <property type="gene ID" value="ALUE_0001606501"/>
</dbReference>
<evidence type="ECO:0000313" key="3">
    <source>
        <dbReference type="WBParaSite" id="ALUE_0001606501-mRNA-1"/>
    </source>
</evidence>
<organism evidence="2 3">
    <name type="scientific">Ascaris lumbricoides</name>
    <name type="common">Giant roundworm</name>
    <dbReference type="NCBI Taxonomy" id="6252"/>
    <lineage>
        <taxon>Eukaryota</taxon>
        <taxon>Metazoa</taxon>
        <taxon>Ecdysozoa</taxon>
        <taxon>Nematoda</taxon>
        <taxon>Chromadorea</taxon>
        <taxon>Rhabditida</taxon>
        <taxon>Spirurina</taxon>
        <taxon>Ascaridomorpha</taxon>
        <taxon>Ascaridoidea</taxon>
        <taxon>Ascarididae</taxon>
        <taxon>Ascaris</taxon>
    </lineage>
</organism>
<accession>A0A0M3IDG5</accession>
<feature type="compositionally biased region" description="Acidic residues" evidence="1">
    <location>
        <begin position="24"/>
        <end position="38"/>
    </location>
</feature>
<keyword evidence="2" id="KW-1185">Reference proteome</keyword>
<dbReference type="Proteomes" id="UP000036681">
    <property type="component" value="Unplaced"/>
</dbReference>
<feature type="compositionally biased region" description="Basic residues" evidence="1">
    <location>
        <begin position="1"/>
        <end position="17"/>
    </location>
</feature>
<feature type="region of interest" description="Disordered" evidence="1">
    <location>
        <begin position="82"/>
        <end position="101"/>
    </location>
</feature>
<sequence>MFGKHHTIGQTKQKSKIGKTSLDTAEDGDEHDSFEVDSESSTVKFSDTSFTSRISTFGEITTNRTIAKEFYDEEIARLANLPQKKRKTEDGDENDSFEVDSESSTVKFSDTSFTSRISTFGEITTNRTVAKEFYNEEIARLANLPQKKRKSVWRSRLSLAEAGKRLLSRLHLSGRKTQSLRSFDSRSLVDSEVTTVELPLPPRPQRTTSLITTKANKSRRHIDHDSAEKQVRCFCFSLCLPYLSPSPLPPSPLRKDFVLHKGIQSW</sequence>
<feature type="region of interest" description="Disordered" evidence="1">
    <location>
        <begin position="1"/>
        <end position="46"/>
    </location>
</feature>
<evidence type="ECO:0000313" key="2">
    <source>
        <dbReference type="Proteomes" id="UP000036681"/>
    </source>
</evidence>
<name>A0A0M3IDG5_ASCLU</name>
<evidence type="ECO:0000256" key="1">
    <source>
        <dbReference type="SAM" id="MobiDB-lite"/>
    </source>
</evidence>
<protein>
    <submittedName>
        <fullName evidence="3">Uncharacterized protein</fullName>
    </submittedName>
</protein>
<reference evidence="3" key="1">
    <citation type="submission" date="2017-02" db="UniProtKB">
        <authorList>
            <consortium name="WormBaseParasite"/>
        </authorList>
    </citation>
    <scope>IDENTIFICATION</scope>
</reference>